<dbReference type="InterPro" id="IPR035952">
    <property type="entry name" value="Rhomboid-like_sf"/>
</dbReference>
<accession>A0ABT6TDT6</accession>
<protein>
    <submittedName>
        <fullName evidence="9">Rhomboid family intramembrane serine protease</fullName>
        <ecNumber evidence="9">3.4.21.-</ecNumber>
    </submittedName>
</protein>
<comment type="subcellular location">
    <subcellularLocation>
        <location evidence="1">Membrane</location>
        <topology evidence="1">Multi-pass membrane protein</topology>
    </subcellularLocation>
</comment>
<keyword evidence="4 9" id="KW-0378">Hydrolase</keyword>
<evidence type="ECO:0000259" key="8">
    <source>
        <dbReference type="Pfam" id="PF01694"/>
    </source>
</evidence>
<dbReference type="PANTHER" id="PTHR43731">
    <property type="entry name" value="RHOMBOID PROTEASE"/>
    <property type="match status" value="1"/>
</dbReference>
<keyword evidence="6 7" id="KW-0472">Membrane</keyword>
<evidence type="ECO:0000256" key="5">
    <source>
        <dbReference type="ARBA" id="ARBA00022989"/>
    </source>
</evidence>
<feature type="transmembrane region" description="Helical" evidence="7">
    <location>
        <begin position="99"/>
        <end position="117"/>
    </location>
</feature>
<dbReference type="Gene3D" id="1.20.1540.10">
    <property type="entry name" value="Rhomboid-like"/>
    <property type="match status" value="1"/>
</dbReference>
<evidence type="ECO:0000256" key="3">
    <source>
        <dbReference type="ARBA" id="ARBA00022692"/>
    </source>
</evidence>
<feature type="transmembrane region" description="Helical" evidence="7">
    <location>
        <begin position="12"/>
        <end position="35"/>
    </location>
</feature>
<keyword evidence="10" id="KW-1185">Reference proteome</keyword>
<evidence type="ECO:0000313" key="10">
    <source>
        <dbReference type="Proteomes" id="UP001161691"/>
    </source>
</evidence>
<feature type="transmembrane region" description="Helical" evidence="7">
    <location>
        <begin position="123"/>
        <end position="144"/>
    </location>
</feature>
<dbReference type="Proteomes" id="UP001161691">
    <property type="component" value="Unassembled WGS sequence"/>
</dbReference>
<organism evidence="9 10">
    <name type="scientific">Cohnella hashimotonis</name>
    <dbReference type="NCBI Taxonomy" id="2826895"/>
    <lineage>
        <taxon>Bacteria</taxon>
        <taxon>Bacillati</taxon>
        <taxon>Bacillota</taxon>
        <taxon>Bacilli</taxon>
        <taxon>Bacillales</taxon>
        <taxon>Paenibacillaceae</taxon>
        <taxon>Cohnella</taxon>
    </lineage>
</organism>
<dbReference type="InterPro" id="IPR050925">
    <property type="entry name" value="Rhomboid_protease_S54"/>
</dbReference>
<dbReference type="GO" id="GO:0006508">
    <property type="term" value="P:proteolysis"/>
    <property type="evidence" value="ECO:0007669"/>
    <property type="project" value="UniProtKB-KW"/>
</dbReference>
<evidence type="ECO:0000256" key="2">
    <source>
        <dbReference type="ARBA" id="ARBA00009045"/>
    </source>
</evidence>
<keyword evidence="3 7" id="KW-0812">Transmembrane</keyword>
<dbReference type="GO" id="GO:0008233">
    <property type="term" value="F:peptidase activity"/>
    <property type="evidence" value="ECO:0007669"/>
    <property type="project" value="UniProtKB-KW"/>
</dbReference>
<feature type="transmembrane region" description="Helical" evidence="7">
    <location>
        <begin position="156"/>
        <end position="174"/>
    </location>
</feature>
<reference evidence="9" key="1">
    <citation type="submission" date="2023-04" db="EMBL/GenBank/DDBJ databases">
        <title>Comparative genomic analysis of Cohnella hashimotonis sp. nov., isolated from the International Space Station.</title>
        <authorList>
            <person name="Venkateswaran K."/>
            <person name="Simpson A."/>
        </authorList>
    </citation>
    <scope>NUCLEOTIDE SEQUENCE</scope>
    <source>
        <strain evidence="9">F6_2S_P_1</strain>
    </source>
</reference>
<keyword evidence="5 7" id="KW-1133">Transmembrane helix</keyword>
<comment type="caution">
    <text evidence="9">The sequence shown here is derived from an EMBL/GenBank/DDBJ whole genome shotgun (WGS) entry which is preliminary data.</text>
</comment>
<feature type="domain" description="Peptidase S54 rhomboid" evidence="8">
    <location>
        <begin position="59"/>
        <end position="194"/>
    </location>
</feature>
<keyword evidence="9" id="KW-0645">Protease</keyword>
<dbReference type="RefSeq" id="WP_282907896.1">
    <property type="nucleotide sequence ID" value="NZ_JAGRPV010000001.1"/>
</dbReference>
<evidence type="ECO:0000313" key="9">
    <source>
        <dbReference type="EMBL" id="MDI4644924.1"/>
    </source>
</evidence>
<dbReference type="InterPro" id="IPR022764">
    <property type="entry name" value="Peptidase_S54_rhomboid_dom"/>
</dbReference>
<dbReference type="EC" id="3.4.21.-" evidence="9"/>
<evidence type="ECO:0000256" key="6">
    <source>
        <dbReference type="ARBA" id="ARBA00023136"/>
    </source>
</evidence>
<feature type="transmembrane region" description="Helical" evidence="7">
    <location>
        <begin position="63"/>
        <end position="87"/>
    </location>
</feature>
<dbReference type="PANTHER" id="PTHR43731:SF14">
    <property type="entry name" value="PRESENILIN-ASSOCIATED RHOMBOID-LIKE PROTEIN, MITOCHONDRIAL"/>
    <property type="match status" value="1"/>
</dbReference>
<dbReference type="EMBL" id="JAGRPV010000001">
    <property type="protein sequence ID" value="MDI4644924.1"/>
    <property type="molecule type" value="Genomic_DNA"/>
</dbReference>
<dbReference type="Pfam" id="PF01694">
    <property type="entry name" value="Rhomboid"/>
    <property type="match status" value="1"/>
</dbReference>
<dbReference type="SUPFAM" id="SSF144091">
    <property type="entry name" value="Rhomboid-like"/>
    <property type="match status" value="1"/>
</dbReference>
<evidence type="ECO:0000256" key="1">
    <source>
        <dbReference type="ARBA" id="ARBA00004141"/>
    </source>
</evidence>
<evidence type="ECO:0000256" key="4">
    <source>
        <dbReference type="ARBA" id="ARBA00022801"/>
    </source>
</evidence>
<proteinExistence type="inferred from homology"/>
<gene>
    <name evidence="9" type="ORF">KB449_08125</name>
</gene>
<name>A0ABT6TDT6_9BACL</name>
<sequence length="200" mass="22333">MIFIRYESLKQYLRLYPVNSAIIAANLVMFVIMLFNGDPTRGDTLVKYGALTSFPGYDQNWRFITSLFLHAGLAHLAMNMFAIFVFAAPLERLFGHWRYAFFYLISGVLGNVFAAALSGPEWIAVGASTSIYALYGAYLFMVMFQRFALDQGSRSTILGILVIGLVMSFIIPGIGYWAHVGGLLSGFVLYALMGSRFLNR</sequence>
<comment type="similarity">
    <text evidence="2">Belongs to the peptidase S54 family.</text>
</comment>
<evidence type="ECO:0000256" key="7">
    <source>
        <dbReference type="SAM" id="Phobius"/>
    </source>
</evidence>